<gene>
    <name evidence="2" type="ORF">ACFFLH_03150</name>
</gene>
<sequence>MIIRILPQLEQAHQWQDFMQREQRYCYVNEPEVLVDMQSNHLMITLLGRKVVNGRQAIKYSIGAKSSPEPTAAFIAHCRYSLSYMLYLLEQLDFSQTVLNNPGFAFSRELTIRRFHARDREIFSPSLLSSLEPLPAWPESWSLAALLSVLANKQYHYLFGSRYMQGTRVAPRLDGLALMLSIMDSPSRYKVKPLEEELFINKDGEPFAVLMPKLPGGLPRPQLEAQPNIDKEIMPTLPAAGGRDYLN</sequence>
<evidence type="ECO:0000256" key="1">
    <source>
        <dbReference type="SAM" id="MobiDB-lite"/>
    </source>
</evidence>
<evidence type="ECO:0000313" key="2">
    <source>
        <dbReference type="EMBL" id="MFB9885409.1"/>
    </source>
</evidence>
<accession>A0ABV5ZA29</accession>
<dbReference type="EMBL" id="JBHLZN010000001">
    <property type="protein sequence ID" value="MFB9885409.1"/>
    <property type="molecule type" value="Genomic_DNA"/>
</dbReference>
<protein>
    <submittedName>
        <fullName evidence="2">Uncharacterized protein</fullName>
    </submittedName>
</protein>
<name>A0ABV5ZA29_9GAMM</name>
<reference evidence="2 3" key="1">
    <citation type="submission" date="2024-09" db="EMBL/GenBank/DDBJ databases">
        <authorList>
            <person name="Sun Q."/>
            <person name="Mori K."/>
        </authorList>
    </citation>
    <scope>NUCLEOTIDE SEQUENCE [LARGE SCALE GENOMIC DNA]</scope>
    <source>
        <strain evidence="2 3">ATCC 51285</strain>
    </source>
</reference>
<dbReference type="Proteomes" id="UP001589628">
    <property type="component" value="Unassembled WGS sequence"/>
</dbReference>
<organism evidence="2 3">
    <name type="scientific">Balneatrix alpica</name>
    <dbReference type="NCBI Taxonomy" id="75684"/>
    <lineage>
        <taxon>Bacteria</taxon>
        <taxon>Pseudomonadati</taxon>
        <taxon>Pseudomonadota</taxon>
        <taxon>Gammaproteobacteria</taxon>
        <taxon>Oceanospirillales</taxon>
        <taxon>Balneatrichaceae</taxon>
        <taxon>Balneatrix</taxon>
    </lineage>
</organism>
<evidence type="ECO:0000313" key="3">
    <source>
        <dbReference type="Proteomes" id="UP001589628"/>
    </source>
</evidence>
<keyword evidence="3" id="KW-1185">Reference proteome</keyword>
<comment type="caution">
    <text evidence="2">The sequence shown here is derived from an EMBL/GenBank/DDBJ whole genome shotgun (WGS) entry which is preliminary data.</text>
</comment>
<dbReference type="RefSeq" id="WP_027313027.1">
    <property type="nucleotide sequence ID" value="NZ_JAUESS010000014.1"/>
</dbReference>
<feature type="region of interest" description="Disordered" evidence="1">
    <location>
        <begin position="223"/>
        <end position="247"/>
    </location>
</feature>
<proteinExistence type="predicted"/>